<sequence length="95" mass="10588">MNIPHLLTKSLLLILLLMPAFSQSLSDAQIKERIIQESIANYSGNCPCPYNSARNGSRCGKRSAYNKPGGYSPKCYASDISTQEVNAWRKRHSAR</sequence>
<evidence type="ECO:0000256" key="1">
    <source>
        <dbReference type="SAM" id="SignalP"/>
    </source>
</evidence>
<proteinExistence type="predicted"/>
<feature type="chain" id="PRO_5039194169" evidence="1">
    <location>
        <begin position="23"/>
        <end position="95"/>
    </location>
</feature>
<name>A0A9D1TVB4_9GAMM</name>
<reference evidence="2" key="1">
    <citation type="journal article" date="2021" name="PeerJ">
        <title>Extensive microbial diversity within the chicken gut microbiome revealed by metagenomics and culture.</title>
        <authorList>
            <person name="Gilroy R."/>
            <person name="Ravi A."/>
            <person name="Getino M."/>
            <person name="Pursley I."/>
            <person name="Horton D.L."/>
            <person name="Alikhan N.F."/>
            <person name="Baker D."/>
            <person name="Gharbi K."/>
            <person name="Hall N."/>
            <person name="Watson M."/>
            <person name="Adriaenssens E.M."/>
            <person name="Foster-Nyarko E."/>
            <person name="Jarju S."/>
            <person name="Secka A."/>
            <person name="Antonio M."/>
            <person name="Oren A."/>
            <person name="Chaudhuri R.R."/>
            <person name="La Ragione R."/>
            <person name="Hildebrand F."/>
            <person name="Pallen M.J."/>
        </authorList>
    </citation>
    <scope>NUCLEOTIDE SEQUENCE</scope>
    <source>
        <strain evidence="2">CHK160-9182</strain>
    </source>
</reference>
<dbReference type="Proteomes" id="UP000823934">
    <property type="component" value="Unassembled WGS sequence"/>
</dbReference>
<dbReference type="AlphaFoldDB" id="A0A9D1TVB4"/>
<keyword evidence="1" id="KW-0732">Signal</keyword>
<protein>
    <submittedName>
        <fullName evidence="2">Uncharacterized protein</fullName>
    </submittedName>
</protein>
<evidence type="ECO:0000313" key="2">
    <source>
        <dbReference type="EMBL" id="HIW07667.1"/>
    </source>
</evidence>
<gene>
    <name evidence="2" type="ORF">H9889_10145</name>
</gene>
<comment type="caution">
    <text evidence="2">The sequence shown here is derived from an EMBL/GenBank/DDBJ whole genome shotgun (WGS) entry which is preliminary data.</text>
</comment>
<reference evidence="2" key="2">
    <citation type="submission" date="2021-04" db="EMBL/GenBank/DDBJ databases">
        <authorList>
            <person name="Gilroy R."/>
        </authorList>
    </citation>
    <scope>NUCLEOTIDE SEQUENCE</scope>
    <source>
        <strain evidence="2">CHK160-9182</strain>
    </source>
</reference>
<accession>A0A9D1TVB4</accession>
<dbReference type="EMBL" id="DXHP01000218">
    <property type="protein sequence ID" value="HIW07667.1"/>
    <property type="molecule type" value="Genomic_DNA"/>
</dbReference>
<feature type="signal peptide" evidence="1">
    <location>
        <begin position="1"/>
        <end position="22"/>
    </location>
</feature>
<evidence type="ECO:0000313" key="3">
    <source>
        <dbReference type="Proteomes" id="UP000823934"/>
    </source>
</evidence>
<organism evidence="2 3">
    <name type="scientific">Candidatus Ignatzschineria merdigallinarum</name>
    <dbReference type="NCBI Taxonomy" id="2838621"/>
    <lineage>
        <taxon>Bacteria</taxon>
        <taxon>Pseudomonadati</taxon>
        <taxon>Pseudomonadota</taxon>
        <taxon>Gammaproteobacteria</taxon>
        <taxon>Cardiobacteriales</taxon>
        <taxon>Ignatzschineriaceae</taxon>
        <taxon>Ignatzschineria</taxon>
    </lineage>
</organism>